<evidence type="ECO:0008006" key="5">
    <source>
        <dbReference type="Google" id="ProtNLM"/>
    </source>
</evidence>
<dbReference type="Proteomes" id="UP001161580">
    <property type="component" value="Unassembled WGS sequence"/>
</dbReference>
<organism evidence="3 4">
    <name type="scientific">Ferirhizobium litorale</name>
    <dbReference type="NCBI Taxonomy" id="2927786"/>
    <lineage>
        <taxon>Bacteria</taxon>
        <taxon>Pseudomonadati</taxon>
        <taxon>Pseudomonadota</taxon>
        <taxon>Alphaproteobacteria</taxon>
        <taxon>Hyphomicrobiales</taxon>
        <taxon>Rhizobiaceae</taxon>
        <taxon>Ferirhizobium</taxon>
    </lineage>
</organism>
<dbReference type="AlphaFoldDB" id="A0AAE3QBF7"/>
<name>A0AAE3QBF7_9HYPH</name>
<gene>
    <name evidence="3" type="ORF">MRS75_02265</name>
</gene>
<feature type="region of interest" description="Disordered" evidence="1">
    <location>
        <begin position="61"/>
        <end position="82"/>
    </location>
</feature>
<evidence type="ECO:0000256" key="2">
    <source>
        <dbReference type="SAM" id="Phobius"/>
    </source>
</evidence>
<keyword evidence="2" id="KW-0812">Transmembrane</keyword>
<evidence type="ECO:0000313" key="4">
    <source>
        <dbReference type="Proteomes" id="UP001161580"/>
    </source>
</evidence>
<evidence type="ECO:0000256" key="1">
    <source>
        <dbReference type="SAM" id="MobiDB-lite"/>
    </source>
</evidence>
<feature type="transmembrane region" description="Helical" evidence="2">
    <location>
        <begin position="14"/>
        <end position="33"/>
    </location>
</feature>
<dbReference type="RefSeq" id="WP_311785063.1">
    <property type="nucleotide sequence ID" value="NZ_JALDYY010000001.1"/>
</dbReference>
<comment type="caution">
    <text evidence="3">The sequence shown here is derived from an EMBL/GenBank/DDBJ whole genome shotgun (WGS) entry which is preliminary data.</text>
</comment>
<accession>A0AAE3QBF7</accession>
<keyword evidence="2" id="KW-0472">Membrane</keyword>
<protein>
    <recommendedName>
        <fullName evidence="5">DUF3329 domain-containing protein</fullName>
    </recommendedName>
</protein>
<proteinExistence type="predicted"/>
<evidence type="ECO:0000313" key="3">
    <source>
        <dbReference type="EMBL" id="MDI7920903.1"/>
    </source>
</evidence>
<feature type="compositionally biased region" description="Acidic residues" evidence="1">
    <location>
        <begin position="73"/>
        <end position="82"/>
    </location>
</feature>
<keyword evidence="4" id="KW-1185">Reference proteome</keyword>
<dbReference type="EMBL" id="JALDYZ010000001">
    <property type="protein sequence ID" value="MDI7920903.1"/>
    <property type="molecule type" value="Genomic_DNA"/>
</dbReference>
<feature type="transmembrane region" description="Helical" evidence="2">
    <location>
        <begin position="39"/>
        <end position="58"/>
    </location>
</feature>
<keyword evidence="2" id="KW-1133">Transmembrane helix</keyword>
<sequence length="82" mass="8920">MQLIDPNHPFYRPLWVRVAIVAVCAGWTLVEIYAGEPFWAMLVGAVAVYSAYALLLTFKPAPPEPEKVAGSEEGAEGDDTGR</sequence>
<reference evidence="3" key="1">
    <citation type="submission" date="2022-03" db="EMBL/GenBank/DDBJ databases">
        <title>Fererhizobium litorale gen. nov., sp. nov., isolated from sandy sediments of the Sea of Japan seashore.</title>
        <authorList>
            <person name="Romanenko L."/>
            <person name="Kurilenko V."/>
            <person name="Otstavnykh N."/>
            <person name="Svetashev V."/>
            <person name="Tekutyeva L."/>
            <person name="Isaeva M."/>
            <person name="Mikhailov V."/>
        </authorList>
    </citation>
    <scope>NUCLEOTIDE SEQUENCE</scope>
    <source>
        <strain evidence="3">KMM 9576</strain>
    </source>
</reference>